<accession>A0A942Z6Y8</accession>
<keyword evidence="5" id="KW-1185">Reference proteome</keyword>
<dbReference type="EMBL" id="JAGYPN010000004">
    <property type="protein sequence ID" value="MBS4224566.1"/>
    <property type="molecule type" value="Genomic_DNA"/>
</dbReference>
<dbReference type="Proteomes" id="UP000676456">
    <property type="component" value="Unassembled WGS sequence"/>
</dbReference>
<keyword evidence="2" id="KW-0732">Signal</keyword>
<feature type="domain" description="Bacterial Ig" evidence="3">
    <location>
        <begin position="765"/>
        <end position="843"/>
    </location>
</feature>
<dbReference type="Pfam" id="PF10460">
    <property type="entry name" value="Peptidase_M30"/>
    <property type="match status" value="1"/>
</dbReference>
<dbReference type="InterPro" id="IPR013783">
    <property type="entry name" value="Ig-like_fold"/>
</dbReference>
<feature type="region of interest" description="Disordered" evidence="1">
    <location>
        <begin position="35"/>
        <end position="58"/>
    </location>
</feature>
<evidence type="ECO:0000259" key="3">
    <source>
        <dbReference type="Pfam" id="PF17936"/>
    </source>
</evidence>
<dbReference type="RefSeq" id="WP_213099617.1">
    <property type="nucleotide sequence ID" value="NZ_JAGYPH010000004.1"/>
</dbReference>
<evidence type="ECO:0000256" key="2">
    <source>
        <dbReference type="SAM" id="SignalP"/>
    </source>
</evidence>
<dbReference type="NCBIfam" id="NF033510">
    <property type="entry name" value="Ca_tandemer"/>
    <property type="match status" value="2"/>
</dbReference>
<dbReference type="InterPro" id="IPR019501">
    <property type="entry name" value="Peptidase_M30_hyicolysin"/>
</dbReference>
<evidence type="ECO:0000313" key="4">
    <source>
        <dbReference type="EMBL" id="MBS4224566.1"/>
    </source>
</evidence>
<feature type="signal peptide" evidence="2">
    <location>
        <begin position="1"/>
        <end position="24"/>
    </location>
</feature>
<proteinExistence type="predicted"/>
<feature type="domain" description="Bacterial Ig" evidence="3">
    <location>
        <begin position="681"/>
        <end position="761"/>
    </location>
</feature>
<feature type="domain" description="Bacterial Ig" evidence="3">
    <location>
        <begin position="598"/>
        <end position="677"/>
    </location>
</feature>
<dbReference type="Gene3D" id="2.60.40.10">
    <property type="entry name" value="Immunoglobulins"/>
    <property type="match status" value="3"/>
</dbReference>
<evidence type="ECO:0000313" key="5">
    <source>
        <dbReference type="Proteomes" id="UP000676456"/>
    </source>
</evidence>
<protein>
    <recommendedName>
        <fullName evidence="3">Bacterial Ig domain-containing protein</fullName>
    </recommendedName>
</protein>
<dbReference type="InterPro" id="IPR041498">
    <property type="entry name" value="Big_6"/>
</dbReference>
<evidence type="ECO:0000256" key="1">
    <source>
        <dbReference type="SAM" id="MobiDB-lite"/>
    </source>
</evidence>
<comment type="caution">
    <text evidence="4">The sequence shown here is derived from an EMBL/GenBank/DDBJ whole genome shotgun (WGS) entry which is preliminary data.</text>
</comment>
<name>A0A942Z6Y8_9BACI</name>
<dbReference type="Pfam" id="PF17936">
    <property type="entry name" value="Big_6"/>
    <property type="match status" value="3"/>
</dbReference>
<reference evidence="4 5" key="1">
    <citation type="submission" date="2021-05" db="EMBL/GenBank/DDBJ databases">
        <title>Novel Bacillus species.</title>
        <authorList>
            <person name="Liu G."/>
        </authorList>
    </citation>
    <scope>NUCLEOTIDE SEQUENCE [LARGE SCALE GENOMIC DNA]</scope>
    <source>
        <strain evidence="4 5">FJAT-49682</strain>
    </source>
</reference>
<feature type="chain" id="PRO_5036875522" description="Bacterial Ig domain-containing protein" evidence="2">
    <location>
        <begin position="25"/>
        <end position="845"/>
    </location>
</feature>
<gene>
    <name evidence="4" type="ORF">KHA91_17795</name>
</gene>
<organism evidence="4 5">
    <name type="scientific">Lederbergia citrea</name>
    <dbReference type="NCBI Taxonomy" id="2833581"/>
    <lineage>
        <taxon>Bacteria</taxon>
        <taxon>Bacillati</taxon>
        <taxon>Bacillota</taxon>
        <taxon>Bacilli</taxon>
        <taxon>Bacillales</taxon>
        <taxon>Bacillaceae</taxon>
        <taxon>Lederbergia</taxon>
    </lineage>
</organism>
<dbReference type="AlphaFoldDB" id="A0A942Z6Y8"/>
<sequence length="845" mass="92745">MGHFRKVISIVLAMLLILPALVHAETNAKMDGISSSLKKDSVPKKQVKGEKEDYKNPADYPLKKDGEFVARLTDTYGAPHDITFDRVTKYTNDKMQLRIVYGSDSVKKEPIVTIEFFKENRGSTEFAGYVDYNTKGYSSAWLDSFIPKATFNDQPYLYLRIGISKTIDDDVYSDVTLFKVKNPFYSPPAGNKYALISNESVIAGKTQNTGAFKINNDHYSLNKKLDVGAYKLDVNKPFDVKKNAAKKIQKKNLSKKTSYKVGDNKLFWVTDFTTDRDYQINPTLLYTGSKTNVWVHNNQITKADAQKFGKEFDQKVYPVVTGNFANESDVDGDGKINILCFDIRDGFSGTGGYIAGYFWARDLFDTPYSNMSEIFYIDTYPSMGLDSPKDVSEAYETLAHEFQHMVNFNQNYFVEEGELMDTWLDEGLSMAAEQIYSGKILADRIDYYNEARSIANGHSLLYWDDYGDVLSNYSLSYLFGQYVRVQAGQGNKIFKEILTDKDNDYRAVENAAKKYIDPKMTFGKLMTNFRGALLLNQSKGLYGFKGEAGFNALQPRLFNGSSANLKGGGAVVKRTNVAAIPASKGNDITYTFFDIVLPKKPVVNAVSDKDTAVKGTAESGVTVFVKAGSANLGSAPVASKKTFSVPIKKQKAGTKLTVYAVDKAGNQSPTVTLSVKDKTPPSMPTVSVVSDKDKKVTGKAEAGSKITVKAGNKVLNTATTDKAGKYTVTLTSIQKAGTDLYVTATDKAGNVSAARKVTVIDKTPPGLPKVKKVTSKSTSVTGIAESYSTVYVKAGKKVIGSGKASKNGSFSVKIQRQKAGTILQVYAKDKAGNIGKASKVTVKNK</sequence>
<feature type="compositionally biased region" description="Basic and acidic residues" evidence="1">
    <location>
        <begin position="37"/>
        <end position="58"/>
    </location>
</feature>